<dbReference type="OrthoDB" id="2930540at2"/>
<keyword evidence="1" id="KW-0472">Membrane</keyword>
<dbReference type="STRING" id="1221996.QY95_01837"/>
<keyword evidence="1" id="KW-1133">Transmembrane helix</keyword>
<dbReference type="EMBL" id="JWIR02000032">
    <property type="protein sequence ID" value="KKB40204.1"/>
    <property type="molecule type" value="Genomic_DNA"/>
</dbReference>
<reference evidence="2" key="1">
    <citation type="submission" date="2015-02" db="EMBL/GenBank/DDBJ databases">
        <title>Genome Assembly of Bacillaceae bacterium MTCC 8252.</title>
        <authorList>
            <person name="Verma A."/>
            <person name="Khatri I."/>
            <person name="Mual P."/>
            <person name="Subramanian S."/>
            <person name="Krishnamurthi S."/>
        </authorList>
    </citation>
    <scope>NUCLEOTIDE SEQUENCE [LARGE SCALE GENOMIC DNA]</scope>
    <source>
        <strain evidence="2">MTCC 8252</strain>
    </source>
</reference>
<keyword evidence="1" id="KW-0812">Transmembrane</keyword>
<evidence type="ECO:0000256" key="1">
    <source>
        <dbReference type="SAM" id="Phobius"/>
    </source>
</evidence>
<name>A0A0F5HVA8_BACTR</name>
<feature type="transmembrane region" description="Helical" evidence="1">
    <location>
        <begin position="42"/>
        <end position="62"/>
    </location>
</feature>
<keyword evidence="3" id="KW-1185">Reference proteome</keyword>
<dbReference type="AlphaFoldDB" id="A0A0F5HVA8"/>
<accession>A0A0F5HVA8</accession>
<dbReference type="RefSeq" id="WP_039235024.1">
    <property type="nucleotide sequence ID" value="NZ_JWIQ02000025.1"/>
</dbReference>
<accession>A0A0F5I3F6</accession>
<evidence type="ECO:0000313" key="2">
    <source>
        <dbReference type="EMBL" id="KKB40204.1"/>
    </source>
</evidence>
<sequence length="65" mass="6787">MALLIVLVLVLLGAGAIATVMVCTKGDHDYHQATKGNVARLSWIYIIAISFSLAAVGAYIALSTP</sequence>
<gene>
    <name evidence="2" type="ORF">QY95_01837</name>
</gene>
<comment type="caution">
    <text evidence="2">The sequence shown here is derived from an EMBL/GenBank/DDBJ whole genome shotgun (WGS) entry which is preliminary data.</text>
</comment>
<protein>
    <submittedName>
        <fullName evidence="2">Uncharacterized protein</fullName>
    </submittedName>
</protein>
<evidence type="ECO:0000313" key="3">
    <source>
        <dbReference type="Proteomes" id="UP000031563"/>
    </source>
</evidence>
<dbReference type="Proteomes" id="UP000031563">
    <property type="component" value="Unassembled WGS sequence"/>
</dbReference>
<organism evidence="2 3">
    <name type="scientific">Bacillus thermotolerans</name>
    <name type="common">Quasibacillus thermotolerans</name>
    <dbReference type="NCBI Taxonomy" id="1221996"/>
    <lineage>
        <taxon>Bacteria</taxon>
        <taxon>Bacillati</taxon>
        <taxon>Bacillota</taxon>
        <taxon>Bacilli</taxon>
        <taxon>Bacillales</taxon>
        <taxon>Bacillaceae</taxon>
        <taxon>Bacillus</taxon>
    </lineage>
</organism>
<proteinExistence type="predicted"/>